<dbReference type="AlphaFoldDB" id="A0AAW1Q694"/>
<organism evidence="1 2">
    <name type="scientific">[Myrmecia] bisecta</name>
    <dbReference type="NCBI Taxonomy" id="41462"/>
    <lineage>
        <taxon>Eukaryota</taxon>
        <taxon>Viridiplantae</taxon>
        <taxon>Chlorophyta</taxon>
        <taxon>core chlorophytes</taxon>
        <taxon>Trebouxiophyceae</taxon>
        <taxon>Trebouxiales</taxon>
        <taxon>Trebouxiaceae</taxon>
        <taxon>Myrmecia</taxon>
    </lineage>
</organism>
<dbReference type="SUPFAM" id="SSF52200">
    <property type="entry name" value="Toll/Interleukin receptor TIR domain"/>
    <property type="match status" value="1"/>
</dbReference>
<reference evidence="1 2" key="1">
    <citation type="journal article" date="2024" name="Nat. Commun.">
        <title>Phylogenomics reveals the evolutionary origins of lichenization in chlorophyte algae.</title>
        <authorList>
            <person name="Puginier C."/>
            <person name="Libourel C."/>
            <person name="Otte J."/>
            <person name="Skaloud P."/>
            <person name="Haon M."/>
            <person name="Grisel S."/>
            <person name="Petersen M."/>
            <person name="Berrin J.G."/>
            <person name="Delaux P.M."/>
            <person name="Dal Grande F."/>
            <person name="Keller J."/>
        </authorList>
    </citation>
    <scope>NUCLEOTIDE SEQUENCE [LARGE SCALE GENOMIC DNA]</scope>
    <source>
        <strain evidence="1 2">SAG 2043</strain>
    </source>
</reference>
<sequence>MRTAAAEARIGVAILSEHYLRKKWPMSELSDFLSYQTCLPVLLGLSYQELQQIVREQSLLSQADQADLLRITMVTEDGGNQQHFLQRIAFEVVRILVTRECNRDRLGNTAADMDFLDNVITAATKVALLPELSGRRHDAATAWTGQLDETRKTLRQAIGKMWALTPRQVLDLKV</sequence>
<accession>A0AAW1Q694</accession>
<comment type="caution">
    <text evidence="1">The sequence shown here is derived from an EMBL/GenBank/DDBJ whole genome shotgun (WGS) entry which is preliminary data.</text>
</comment>
<name>A0AAW1Q694_9CHLO</name>
<gene>
    <name evidence="1" type="ORF">WJX72_010470</name>
</gene>
<dbReference type="Proteomes" id="UP001489004">
    <property type="component" value="Unassembled WGS sequence"/>
</dbReference>
<dbReference type="InterPro" id="IPR035897">
    <property type="entry name" value="Toll_tir_struct_dom_sf"/>
</dbReference>
<evidence type="ECO:0000313" key="2">
    <source>
        <dbReference type="Proteomes" id="UP001489004"/>
    </source>
</evidence>
<protein>
    <recommendedName>
        <fullName evidence="3">TIR domain-containing protein</fullName>
    </recommendedName>
</protein>
<evidence type="ECO:0000313" key="1">
    <source>
        <dbReference type="EMBL" id="KAK9815832.1"/>
    </source>
</evidence>
<dbReference type="Gene3D" id="3.40.50.10140">
    <property type="entry name" value="Toll/interleukin-1 receptor homology (TIR) domain"/>
    <property type="match status" value="1"/>
</dbReference>
<evidence type="ECO:0008006" key="3">
    <source>
        <dbReference type="Google" id="ProtNLM"/>
    </source>
</evidence>
<proteinExistence type="predicted"/>
<dbReference type="EMBL" id="JALJOR010000006">
    <property type="protein sequence ID" value="KAK9815832.1"/>
    <property type="molecule type" value="Genomic_DNA"/>
</dbReference>
<keyword evidence="2" id="KW-1185">Reference proteome</keyword>